<keyword evidence="1" id="KW-0732">Signal</keyword>
<evidence type="ECO:0000313" key="5">
    <source>
        <dbReference type="Proteomes" id="UP000019184"/>
    </source>
</evidence>
<keyword evidence="2" id="KW-0175">Coiled coil</keyword>
<reference evidence="4 5" key="1">
    <citation type="journal article" date="2014" name="ISME J.">
        <title>Candidatus Competibacter-lineage genomes retrieved from metagenomes reveal functional metabolic diversity.</title>
        <authorList>
            <person name="McIlroy S.J."/>
            <person name="Albertsen M."/>
            <person name="Andresen E.K."/>
            <person name="Saunders A.M."/>
            <person name="Kristiansen R."/>
            <person name="Stokholm-Bjerregaard M."/>
            <person name="Nielsen K.L."/>
            <person name="Nielsen P.H."/>
        </authorList>
    </citation>
    <scope>NUCLEOTIDE SEQUENCE [LARGE SCALE GENOMIC DNA]</scope>
    <source>
        <strain evidence="4 5">Run_B_J11</strain>
    </source>
</reference>
<dbReference type="RefSeq" id="WP_051497743.1">
    <property type="nucleotide sequence ID" value="NZ_CBTK010000175.1"/>
</dbReference>
<dbReference type="Gene3D" id="2.30.30.40">
    <property type="entry name" value="SH3 Domains"/>
    <property type="match status" value="1"/>
</dbReference>
<evidence type="ECO:0008006" key="6">
    <source>
        <dbReference type="Google" id="ProtNLM"/>
    </source>
</evidence>
<feature type="transmembrane region" description="Helical" evidence="3">
    <location>
        <begin position="180"/>
        <end position="198"/>
    </location>
</feature>
<keyword evidence="3" id="KW-0812">Transmembrane</keyword>
<evidence type="ECO:0000256" key="2">
    <source>
        <dbReference type="SAM" id="Coils"/>
    </source>
</evidence>
<dbReference type="EMBL" id="CBTK010000175">
    <property type="protein sequence ID" value="CDH45554.1"/>
    <property type="molecule type" value="Genomic_DNA"/>
</dbReference>
<comment type="caution">
    <text evidence="4">The sequence shown here is derived from an EMBL/GenBank/DDBJ whole genome shotgun (WGS) entry which is preliminary data.</text>
</comment>
<organism evidence="4 5">
    <name type="scientific">Candidatus Contendobacter odensis Run_B_J11</name>
    <dbReference type="NCBI Taxonomy" id="1400861"/>
    <lineage>
        <taxon>Bacteria</taxon>
        <taxon>Pseudomonadati</taxon>
        <taxon>Pseudomonadota</taxon>
        <taxon>Gammaproteobacteria</taxon>
        <taxon>Candidatus Competibacteraceae</taxon>
        <taxon>Candidatus Contendibacter</taxon>
    </lineage>
</organism>
<proteinExistence type="predicted"/>
<name>A0A7U7GD20_9GAMM</name>
<sequence length="212" mass="23608">MKRYLLGGVLWVFVAGIVPASAEQGYVTDLCTVPLKSGAAPAYKIVRMVNSGTRLEILQPDTQGYIKVKTPEGISGWMMTQSLMNQPSARSRVEPLEVRVAALENENRILRGETEALNSARDASTRCNDELTTVRSTAAQTLAIDEENRQLHQDIAAARERQQQLEIENAALRDSYYRHWFLAGAGVAFGGLACGLLLPHLSWRRQRRWGQL</sequence>
<evidence type="ECO:0000256" key="1">
    <source>
        <dbReference type="ARBA" id="ARBA00022729"/>
    </source>
</evidence>
<feature type="coiled-coil region" evidence="2">
    <location>
        <begin position="148"/>
        <end position="175"/>
    </location>
</feature>
<dbReference type="AlphaFoldDB" id="A0A7U7GD20"/>
<keyword evidence="3" id="KW-0472">Membrane</keyword>
<keyword evidence="3" id="KW-1133">Transmembrane helix</keyword>
<keyword evidence="5" id="KW-1185">Reference proteome</keyword>
<evidence type="ECO:0000313" key="4">
    <source>
        <dbReference type="EMBL" id="CDH45554.1"/>
    </source>
</evidence>
<dbReference type="Proteomes" id="UP000019184">
    <property type="component" value="Unassembled WGS sequence"/>
</dbReference>
<evidence type="ECO:0000256" key="3">
    <source>
        <dbReference type="SAM" id="Phobius"/>
    </source>
</evidence>
<dbReference type="NCBIfam" id="TIGR04211">
    <property type="entry name" value="SH3_and_anchor"/>
    <property type="match status" value="1"/>
</dbReference>
<gene>
    <name evidence="4" type="ORF">BN874_2560004</name>
</gene>
<accession>A0A7U7GD20</accession>
<dbReference type="InterPro" id="IPR016476">
    <property type="entry name" value="SH3_dom_pro"/>
</dbReference>
<protein>
    <recommendedName>
        <fullName evidence="6">SH3b domain-containing protein</fullName>
    </recommendedName>
</protein>